<accession>A0A382BG49</accession>
<dbReference type="PANTHER" id="PTHR43437:SF3">
    <property type="entry name" value="HYDROXYACYL-THIOESTER DEHYDRATASE TYPE 2, MITOCHONDRIAL"/>
    <property type="match status" value="1"/>
</dbReference>
<dbReference type="GO" id="GO:0019171">
    <property type="term" value="F:(3R)-hydroxyacyl-[acyl-carrier-protein] dehydratase activity"/>
    <property type="evidence" value="ECO:0007669"/>
    <property type="project" value="TreeGrafter"/>
</dbReference>
<reference evidence="2" key="1">
    <citation type="submission" date="2018-05" db="EMBL/GenBank/DDBJ databases">
        <authorList>
            <person name="Lanie J.A."/>
            <person name="Ng W.-L."/>
            <person name="Kazmierczak K.M."/>
            <person name="Andrzejewski T.M."/>
            <person name="Davidsen T.M."/>
            <person name="Wayne K.J."/>
            <person name="Tettelin H."/>
            <person name="Glass J.I."/>
            <person name="Rusch D."/>
            <person name="Podicherti R."/>
            <person name="Tsui H.-C.T."/>
            <person name="Winkler M.E."/>
        </authorList>
    </citation>
    <scope>NUCLEOTIDE SEQUENCE</scope>
</reference>
<dbReference type="GO" id="GO:0005835">
    <property type="term" value="C:fatty acid synthase complex"/>
    <property type="evidence" value="ECO:0007669"/>
    <property type="project" value="InterPro"/>
</dbReference>
<sequence>MKPGTDLGQMSKQITMKQIRLYANASGDFNPIHVDEEYAKKSQYGSNIAHGMMVAASISEIMTSSFGLAWHSTGNMKIRFRAPVFPGDTITATGHVREITETNCGREIRCAIAVTRQTGEVAVSGITSVTVSSQMPANSD</sequence>
<dbReference type="EMBL" id="UINC01029438">
    <property type="protein sequence ID" value="SVB12157.1"/>
    <property type="molecule type" value="Genomic_DNA"/>
</dbReference>
<dbReference type="SUPFAM" id="SSF54637">
    <property type="entry name" value="Thioesterase/thiol ester dehydrase-isomerase"/>
    <property type="match status" value="1"/>
</dbReference>
<dbReference type="InterPro" id="IPR029069">
    <property type="entry name" value="HotDog_dom_sf"/>
</dbReference>
<dbReference type="CDD" id="cd03449">
    <property type="entry name" value="R_hydratase"/>
    <property type="match status" value="1"/>
</dbReference>
<dbReference type="GO" id="GO:0004312">
    <property type="term" value="F:fatty acid synthase activity"/>
    <property type="evidence" value="ECO:0007669"/>
    <property type="project" value="InterPro"/>
</dbReference>
<dbReference type="Gene3D" id="3.10.129.10">
    <property type="entry name" value="Hotdog Thioesterase"/>
    <property type="match status" value="1"/>
</dbReference>
<proteinExistence type="predicted"/>
<dbReference type="InterPro" id="IPR003965">
    <property type="entry name" value="Fatty_acid_synthase"/>
</dbReference>
<gene>
    <name evidence="2" type="ORF">METZ01_LOCUS165011</name>
</gene>
<evidence type="ECO:0000259" key="1">
    <source>
        <dbReference type="Pfam" id="PF01575"/>
    </source>
</evidence>
<protein>
    <recommendedName>
        <fullName evidence="1">MaoC-like domain-containing protein</fullName>
    </recommendedName>
</protein>
<organism evidence="2">
    <name type="scientific">marine metagenome</name>
    <dbReference type="NCBI Taxonomy" id="408172"/>
    <lineage>
        <taxon>unclassified sequences</taxon>
        <taxon>metagenomes</taxon>
        <taxon>ecological metagenomes</taxon>
    </lineage>
</organism>
<evidence type="ECO:0000313" key="2">
    <source>
        <dbReference type="EMBL" id="SVB12157.1"/>
    </source>
</evidence>
<dbReference type="AlphaFoldDB" id="A0A382BG49"/>
<dbReference type="InterPro" id="IPR002539">
    <property type="entry name" value="MaoC-like_dom"/>
</dbReference>
<dbReference type="PRINTS" id="PR01483">
    <property type="entry name" value="FASYNTHASE"/>
</dbReference>
<feature type="domain" description="MaoC-like" evidence="1">
    <location>
        <begin position="3"/>
        <end position="101"/>
    </location>
</feature>
<name>A0A382BG49_9ZZZZ</name>
<dbReference type="InterPro" id="IPR050965">
    <property type="entry name" value="UPF0336/Enoyl-CoA_hydratase"/>
</dbReference>
<dbReference type="PANTHER" id="PTHR43437">
    <property type="entry name" value="HYDROXYACYL-THIOESTER DEHYDRATASE TYPE 2, MITOCHONDRIAL-RELATED"/>
    <property type="match status" value="1"/>
</dbReference>
<dbReference type="GO" id="GO:0006633">
    <property type="term" value="P:fatty acid biosynthetic process"/>
    <property type="evidence" value="ECO:0007669"/>
    <property type="project" value="InterPro"/>
</dbReference>
<dbReference type="Pfam" id="PF01575">
    <property type="entry name" value="MaoC_dehydratas"/>
    <property type="match status" value="1"/>
</dbReference>